<accession>A0A182PEK9</accession>
<dbReference type="Pfam" id="PF01585">
    <property type="entry name" value="G-patch"/>
    <property type="match status" value="1"/>
</dbReference>
<dbReference type="EnsemblMetazoa" id="AEPI005364-RA">
    <property type="protein sequence ID" value="AEPI005364-PA"/>
    <property type="gene ID" value="AEPI005364"/>
</dbReference>
<evidence type="ECO:0000313" key="4">
    <source>
        <dbReference type="Proteomes" id="UP000075885"/>
    </source>
</evidence>
<reference evidence="3" key="2">
    <citation type="submission" date="2020-05" db="UniProtKB">
        <authorList>
            <consortium name="EnsemblMetazoa"/>
        </authorList>
    </citation>
    <scope>IDENTIFICATION</scope>
    <source>
        <strain evidence="3">Epiroticus2</strain>
    </source>
</reference>
<dbReference type="AlphaFoldDB" id="A0A182PEK9"/>
<dbReference type="VEuPathDB" id="VectorBase:AEPI005364"/>
<feature type="domain" description="XRN2-binding (XTBD)" evidence="2">
    <location>
        <begin position="72"/>
        <end position="156"/>
    </location>
</feature>
<name>A0A182PEK9_9DIPT</name>
<dbReference type="InterPro" id="IPR039146">
    <property type="entry name" value="GPANK1"/>
</dbReference>
<organism evidence="3 4">
    <name type="scientific">Anopheles epiroticus</name>
    <dbReference type="NCBI Taxonomy" id="199890"/>
    <lineage>
        <taxon>Eukaryota</taxon>
        <taxon>Metazoa</taxon>
        <taxon>Ecdysozoa</taxon>
        <taxon>Arthropoda</taxon>
        <taxon>Hexapoda</taxon>
        <taxon>Insecta</taxon>
        <taxon>Pterygota</taxon>
        <taxon>Neoptera</taxon>
        <taxon>Endopterygota</taxon>
        <taxon>Diptera</taxon>
        <taxon>Nematocera</taxon>
        <taxon>Culicoidea</taxon>
        <taxon>Culicidae</taxon>
        <taxon>Anophelinae</taxon>
        <taxon>Anopheles</taxon>
    </lineage>
</organism>
<evidence type="ECO:0008006" key="5">
    <source>
        <dbReference type="Google" id="ProtNLM"/>
    </source>
</evidence>
<proteinExistence type="predicted"/>
<dbReference type="STRING" id="199890.A0A182PEK9"/>
<protein>
    <recommendedName>
        <fullName evidence="5">G-patch domain-containing protein</fullName>
    </recommendedName>
</protein>
<dbReference type="Proteomes" id="UP000075885">
    <property type="component" value="Unassembled WGS sequence"/>
</dbReference>
<dbReference type="GO" id="GO:0003676">
    <property type="term" value="F:nucleic acid binding"/>
    <property type="evidence" value="ECO:0007669"/>
    <property type="project" value="InterPro"/>
</dbReference>
<dbReference type="PROSITE" id="PS51827">
    <property type="entry name" value="XTBD"/>
    <property type="match status" value="1"/>
</dbReference>
<evidence type="ECO:0000259" key="2">
    <source>
        <dbReference type="PROSITE" id="PS51827"/>
    </source>
</evidence>
<dbReference type="InterPro" id="IPR021859">
    <property type="entry name" value="XTBD"/>
</dbReference>
<sequence>MNLESNRLNRVTSLPTKTIKNQNKRKRFNRFYRRKNSKYIATLPLSTILAGICPEIPAELPVPPVVGTNWEIEAHRKPYDTDSQWYLKQWFMELHKDNIPEDELVPLAQAFASMEGLGCTYAPELMDRVLQLGEPVSRYYRDLKQQQCSRTLVSSQEAVRMWLNGITYAEEQEGKRQMQIAQISPICPPQSLAEVFQNIIVVNNSLQETAEWFEWLGGGTITITVNPISCVVFEVKAYAANFFISKASGSYQKAYAQCVADFLEILKNYCYQVNYIQRFSHLHYNVERLLNEDDQQQNSPGRFSLKQNNIGYRMLQKLGWTGGPLGYKQSGILNPIEVAAKHDRRGLGCTKGKKKKQMENVDASHCELDLQFYHELMLSIVARKPYYDLIFSPEFTENERIILTRLAAQQELRCETRLTGNGQAQFVIKRYPLPPHKILAEVLIEQHPIVSKYYQVLPPKVGLIAL</sequence>
<feature type="domain" description="G-patch" evidence="1">
    <location>
        <begin position="307"/>
        <end position="352"/>
    </location>
</feature>
<dbReference type="PANTHER" id="PTHR20923:SF1">
    <property type="entry name" value="G PATCH DOMAIN AND ANKYRIN REPEAT-CONTAINING PROTEIN 1"/>
    <property type="match status" value="1"/>
</dbReference>
<dbReference type="SMART" id="SM00443">
    <property type="entry name" value="G_patch"/>
    <property type="match status" value="1"/>
</dbReference>
<dbReference type="Pfam" id="PF11952">
    <property type="entry name" value="XTBD"/>
    <property type="match status" value="1"/>
</dbReference>
<evidence type="ECO:0000259" key="1">
    <source>
        <dbReference type="PROSITE" id="PS50174"/>
    </source>
</evidence>
<keyword evidence="4" id="KW-1185">Reference proteome</keyword>
<dbReference type="PROSITE" id="PS50174">
    <property type="entry name" value="G_PATCH"/>
    <property type="match status" value="1"/>
</dbReference>
<evidence type="ECO:0000313" key="3">
    <source>
        <dbReference type="EnsemblMetazoa" id="AEPI005364-PA"/>
    </source>
</evidence>
<dbReference type="PANTHER" id="PTHR20923">
    <property type="entry name" value="BAT4 PROTEIN-RELATED"/>
    <property type="match status" value="1"/>
</dbReference>
<dbReference type="InterPro" id="IPR000467">
    <property type="entry name" value="G_patch_dom"/>
</dbReference>
<reference evidence="4" key="1">
    <citation type="submission" date="2013-03" db="EMBL/GenBank/DDBJ databases">
        <title>The Genome Sequence of Anopheles epiroticus epiroticus2.</title>
        <authorList>
            <consortium name="The Broad Institute Genomics Platform"/>
            <person name="Neafsey D.E."/>
            <person name="Howell P."/>
            <person name="Walker B."/>
            <person name="Young S.K."/>
            <person name="Zeng Q."/>
            <person name="Gargeya S."/>
            <person name="Fitzgerald M."/>
            <person name="Haas B."/>
            <person name="Abouelleil A."/>
            <person name="Allen A.W."/>
            <person name="Alvarado L."/>
            <person name="Arachchi H.M."/>
            <person name="Berlin A.M."/>
            <person name="Chapman S.B."/>
            <person name="Gainer-Dewar J."/>
            <person name="Goldberg J."/>
            <person name="Griggs A."/>
            <person name="Gujja S."/>
            <person name="Hansen M."/>
            <person name="Howarth C."/>
            <person name="Imamovic A."/>
            <person name="Ireland A."/>
            <person name="Larimer J."/>
            <person name="McCowan C."/>
            <person name="Murphy C."/>
            <person name="Pearson M."/>
            <person name="Poon T.W."/>
            <person name="Priest M."/>
            <person name="Roberts A."/>
            <person name="Saif S."/>
            <person name="Shea T."/>
            <person name="Sisk P."/>
            <person name="Sykes S."/>
            <person name="Wortman J."/>
            <person name="Nusbaum C."/>
            <person name="Birren B."/>
        </authorList>
    </citation>
    <scope>NUCLEOTIDE SEQUENCE [LARGE SCALE GENOMIC DNA]</scope>
    <source>
        <strain evidence="4">Epiroticus2</strain>
    </source>
</reference>